<reference evidence="3 4" key="1">
    <citation type="journal article" date="2017" name="Genome Biol. Evol.">
        <title>Phytophthora megakarya and P. palmivora, closely related causal agents of cacao black pod rot, underwent increases in genome sizes and gene numbers by different mechanisms.</title>
        <authorList>
            <person name="Ali S.S."/>
            <person name="Shao J."/>
            <person name="Lary D.J."/>
            <person name="Kronmiller B."/>
            <person name="Shen D."/>
            <person name="Strem M.D."/>
            <person name="Amoako-Attah I."/>
            <person name="Akrofi A.Y."/>
            <person name="Begoude B.A."/>
            <person name="Ten Hoopen G.M."/>
            <person name="Coulibaly K."/>
            <person name="Kebe B.I."/>
            <person name="Melnick R.L."/>
            <person name="Guiltinan M.J."/>
            <person name="Tyler B.M."/>
            <person name="Meinhardt L.W."/>
            <person name="Bailey B.A."/>
        </authorList>
    </citation>
    <scope>NUCLEOTIDE SEQUENCE [LARGE SCALE GENOMIC DNA]</scope>
    <source>
        <strain evidence="4">sbr112.9</strain>
    </source>
</reference>
<proteinExistence type="predicted"/>
<dbReference type="InterPro" id="IPR036869">
    <property type="entry name" value="J_dom_sf"/>
</dbReference>
<feature type="transmembrane region" description="Helical" evidence="1">
    <location>
        <begin position="179"/>
        <end position="203"/>
    </location>
</feature>
<dbReference type="Proteomes" id="UP000237271">
    <property type="component" value="Unassembled WGS sequence"/>
</dbReference>
<protein>
    <recommendedName>
        <fullName evidence="2">J domain-containing protein</fullName>
    </recommendedName>
</protein>
<dbReference type="PRINTS" id="PR00625">
    <property type="entry name" value="JDOMAIN"/>
</dbReference>
<dbReference type="CDD" id="cd06257">
    <property type="entry name" value="DnaJ"/>
    <property type="match status" value="1"/>
</dbReference>
<organism evidence="3 4">
    <name type="scientific">Phytophthora palmivora</name>
    <dbReference type="NCBI Taxonomy" id="4796"/>
    <lineage>
        <taxon>Eukaryota</taxon>
        <taxon>Sar</taxon>
        <taxon>Stramenopiles</taxon>
        <taxon>Oomycota</taxon>
        <taxon>Peronosporomycetes</taxon>
        <taxon>Peronosporales</taxon>
        <taxon>Peronosporaceae</taxon>
        <taxon>Phytophthora</taxon>
    </lineage>
</organism>
<evidence type="ECO:0000259" key="2">
    <source>
        <dbReference type="PROSITE" id="PS50076"/>
    </source>
</evidence>
<gene>
    <name evidence="3" type="ORF">PHPALM_8186</name>
</gene>
<dbReference type="OrthoDB" id="66964at2759"/>
<name>A0A2P4YAI0_9STRA</name>
<dbReference type="PROSITE" id="PS50076">
    <property type="entry name" value="DNAJ_2"/>
    <property type="match status" value="1"/>
</dbReference>
<evidence type="ECO:0000256" key="1">
    <source>
        <dbReference type="SAM" id="Phobius"/>
    </source>
</evidence>
<comment type="caution">
    <text evidence="3">The sequence shown here is derived from an EMBL/GenBank/DDBJ whole genome shotgun (WGS) entry which is preliminary data.</text>
</comment>
<evidence type="ECO:0000313" key="3">
    <source>
        <dbReference type="EMBL" id="POM74798.1"/>
    </source>
</evidence>
<dbReference type="Gene3D" id="1.10.287.110">
    <property type="entry name" value="DnaJ domain"/>
    <property type="match status" value="1"/>
</dbReference>
<accession>A0A2P4YAI0</accession>
<dbReference type="AlphaFoldDB" id="A0A2P4YAI0"/>
<dbReference type="SUPFAM" id="SSF46565">
    <property type="entry name" value="Chaperone J-domain"/>
    <property type="match status" value="1"/>
</dbReference>
<dbReference type="PROSITE" id="PS00636">
    <property type="entry name" value="DNAJ_1"/>
    <property type="match status" value="1"/>
</dbReference>
<keyword evidence="1" id="KW-1133">Transmembrane helix</keyword>
<keyword evidence="1" id="KW-0812">Transmembrane</keyword>
<keyword evidence="1" id="KW-0472">Membrane</keyword>
<sequence length="355" mass="39623">MDYYERLGVPRNATDRQIRSAYKRLALKWHPDRWTNNSANPQEQASAEDIFKLLAESYEVLSDAEARKAYDAHLNDSPSLKDEFVRNGTVNGMTLDEAIATFRDVIDNLSGAVSKVTSRFSTPSSTVVNPVRTPASVRSGLIPNNHDNIFAPDRIRVSRTVGIGADQREQILYLEPEEIIAVSVVGGAVAVGASVALIVNAWSQYSDMSKKKRQADVLFVRGAQQALVTLKQEEDTAEDKIIEEFFDCVTDYDNTTMEAIAEEEFFDCVDLMDDVAVYFGDDSLEEEKHAKNDSKEEDVIAPVSKQIVFPPGSTVKTPFGLAIVQDWRESESSAVVRYTFPVFMIGYIQKLDISR</sequence>
<evidence type="ECO:0000313" key="4">
    <source>
        <dbReference type="Proteomes" id="UP000237271"/>
    </source>
</evidence>
<dbReference type="InterPro" id="IPR018253">
    <property type="entry name" value="DnaJ_domain_CS"/>
</dbReference>
<dbReference type="PANTHER" id="PTHR24074">
    <property type="entry name" value="CO-CHAPERONE PROTEIN DJLA"/>
    <property type="match status" value="1"/>
</dbReference>
<dbReference type="InterPro" id="IPR050817">
    <property type="entry name" value="DjlA_DnaK_co-chaperone"/>
</dbReference>
<dbReference type="FunFam" id="1.10.287.110:FF:000190">
    <property type="entry name" value="DnaJ domain containing protein, putative"/>
    <property type="match status" value="1"/>
</dbReference>
<dbReference type="EMBL" id="NCKW01004418">
    <property type="protein sequence ID" value="POM74798.1"/>
    <property type="molecule type" value="Genomic_DNA"/>
</dbReference>
<dbReference type="Pfam" id="PF00226">
    <property type="entry name" value="DnaJ"/>
    <property type="match status" value="1"/>
</dbReference>
<feature type="non-terminal residue" evidence="3">
    <location>
        <position position="355"/>
    </location>
</feature>
<keyword evidence="4" id="KW-1185">Reference proteome</keyword>
<feature type="domain" description="J" evidence="2">
    <location>
        <begin position="2"/>
        <end position="74"/>
    </location>
</feature>
<dbReference type="InterPro" id="IPR001623">
    <property type="entry name" value="DnaJ_domain"/>
</dbReference>
<dbReference type="SMART" id="SM00271">
    <property type="entry name" value="DnaJ"/>
    <property type="match status" value="1"/>
</dbReference>